<dbReference type="EMBL" id="CM051405">
    <property type="protein sequence ID" value="KAJ4704715.1"/>
    <property type="molecule type" value="Genomic_DNA"/>
</dbReference>
<dbReference type="Proteomes" id="UP001164539">
    <property type="component" value="Chromosome 12"/>
</dbReference>
<comment type="caution">
    <text evidence="1">The sequence shown here is derived from an EMBL/GenBank/DDBJ whole genome shotgun (WGS) entry which is preliminary data.</text>
</comment>
<proteinExistence type="predicted"/>
<keyword evidence="2" id="KW-1185">Reference proteome</keyword>
<accession>A0ACC1X3E5</accession>
<evidence type="ECO:0000313" key="2">
    <source>
        <dbReference type="Proteomes" id="UP001164539"/>
    </source>
</evidence>
<protein>
    <submittedName>
        <fullName evidence="1">2-oxoglutarate and Fe(II)-dependent oxygenase superfamily protein</fullName>
    </submittedName>
</protein>
<name>A0ACC1X3E5_MELAZ</name>
<reference evidence="1 2" key="1">
    <citation type="journal article" date="2023" name="Science">
        <title>Complex scaffold remodeling in plant triterpene biosynthesis.</title>
        <authorList>
            <person name="De La Pena R."/>
            <person name="Hodgson H."/>
            <person name="Liu J.C."/>
            <person name="Stephenson M.J."/>
            <person name="Martin A.C."/>
            <person name="Owen C."/>
            <person name="Harkess A."/>
            <person name="Leebens-Mack J."/>
            <person name="Jimenez L.E."/>
            <person name="Osbourn A."/>
            <person name="Sattely E.S."/>
        </authorList>
    </citation>
    <scope>NUCLEOTIDE SEQUENCE [LARGE SCALE GENOMIC DNA]</scope>
    <source>
        <strain evidence="2">cv. JPN11</strain>
        <tissue evidence="1">Leaf</tissue>
    </source>
</reference>
<sequence>MFSVKELAESGYLTSVPYSYALEKGPHEDIIASEHTDQEIPIIDYSLLTSGSAEHRSKTVQAIGNACLEWGFFMVINHGVTSTLRDEMIRASENFFDLSEEHKREYAGEKLFDPIRWGTSFNIKVDKTLFWRDYLKVHVHPKFSAPQNLAGFSETMQEYCKRNRELARELLKGISESLGLEEGYIEKAMNLKANPHQLLVINLYPPCPEPELVMGLPPHSDHGLLTILMQNEVGVGGLQVKHRGKWVPVNPPPNAFVVNMGDHMEILSNGKYKSALHRAVVNAKSTRISIATAQGPPLDTVVSPAPKLLDLENRPAAYRGIKYKEYLELQQSNQLKGKSCLDRIRL</sequence>
<organism evidence="1 2">
    <name type="scientific">Melia azedarach</name>
    <name type="common">Chinaberry tree</name>
    <dbReference type="NCBI Taxonomy" id="155640"/>
    <lineage>
        <taxon>Eukaryota</taxon>
        <taxon>Viridiplantae</taxon>
        <taxon>Streptophyta</taxon>
        <taxon>Embryophyta</taxon>
        <taxon>Tracheophyta</taxon>
        <taxon>Spermatophyta</taxon>
        <taxon>Magnoliopsida</taxon>
        <taxon>eudicotyledons</taxon>
        <taxon>Gunneridae</taxon>
        <taxon>Pentapetalae</taxon>
        <taxon>rosids</taxon>
        <taxon>malvids</taxon>
        <taxon>Sapindales</taxon>
        <taxon>Meliaceae</taxon>
        <taxon>Melia</taxon>
    </lineage>
</organism>
<gene>
    <name evidence="1" type="ORF">OWV82_021586</name>
</gene>
<evidence type="ECO:0000313" key="1">
    <source>
        <dbReference type="EMBL" id="KAJ4704715.1"/>
    </source>
</evidence>